<accession>A0A3R7MNQ9</accession>
<dbReference type="OrthoDB" id="6371339at2759"/>
<gene>
    <name evidence="2" type="ORF">C7M84_024924</name>
</gene>
<dbReference type="PANTHER" id="PTHR37984:SF5">
    <property type="entry name" value="PROTEIN NYNRIN-LIKE"/>
    <property type="match status" value="1"/>
</dbReference>
<comment type="caution">
    <text evidence="2">The sequence shown here is derived from an EMBL/GenBank/DDBJ whole genome shotgun (WGS) entry which is preliminary data.</text>
</comment>
<sequence>MLVLPKPLCTTSSVCLCACVHHECSSVSTVSPPGLCCDAGPWHLPAPNLRRRKSPRAGLQPVNSSTRKALLRTVHSMVNFKNAKRSRASPPTEEPPQVGRALCCTRPTAHHRHRGNSDRPVRTSGGGYSENAVSCQAVGSARECLLSDRRARSRGCTSLHTPVARPGMALGYRCLSAPGASIPAFPAQLTLAPVYSSCDEIPLFYGETPASLGLQRNWDVESCIASIELLTVQLLMTPSYVWLMEGTWYAQTLLLGPLFEGVTLWATKFRVKLQRKFHGVSTQPAKCVSPTVKRSSVAYHPQSNGVVERSNRAVEDELAALVQRTPQWPIHLPSVRLALNTAPHPSFGDQPLYLLTGRMALFTTGLTNVQTADEGLMVQRLTGCLTSGSRSAAKSLPPFEQASLVLRKVEGNRGRLNDRWLGPCRVVKQLGPVTYDVLDLQTPHRAVRVYVNQLRSYTHSSELDFAEEGNKLPREETLR</sequence>
<dbReference type="InterPro" id="IPR012337">
    <property type="entry name" value="RNaseH-like_sf"/>
</dbReference>
<evidence type="ECO:0000259" key="1">
    <source>
        <dbReference type="PROSITE" id="PS50994"/>
    </source>
</evidence>
<dbReference type="EMBL" id="QCYY01000904">
    <property type="protein sequence ID" value="ROT81937.1"/>
    <property type="molecule type" value="Genomic_DNA"/>
</dbReference>
<feature type="domain" description="Integrase catalytic" evidence="1">
    <location>
        <begin position="296"/>
        <end position="359"/>
    </location>
</feature>
<dbReference type="AlphaFoldDB" id="A0A3R7MNQ9"/>
<dbReference type="SUPFAM" id="SSF53098">
    <property type="entry name" value="Ribonuclease H-like"/>
    <property type="match status" value="1"/>
</dbReference>
<dbReference type="PROSITE" id="PS50994">
    <property type="entry name" value="INTEGRASE"/>
    <property type="match status" value="1"/>
</dbReference>
<dbReference type="GO" id="GO:0003676">
    <property type="term" value="F:nucleic acid binding"/>
    <property type="evidence" value="ECO:0007669"/>
    <property type="project" value="InterPro"/>
</dbReference>
<name>A0A3R7MNQ9_PENVA</name>
<reference evidence="2 3" key="1">
    <citation type="submission" date="2018-04" db="EMBL/GenBank/DDBJ databases">
        <authorList>
            <person name="Zhang X."/>
            <person name="Yuan J."/>
            <person name="Li F."/>
            <person name="Xiang J."/>
        </authorList>
    </citation>
    <scope>NUCLEOTIDE SEQUENCE [LARGE SCALE GENOMIC DNA]</scope>
    <source>
        <tissue evidence="2">Muscle</tissue>
    </source>
</reference>
<dbReference type="InterPro" id="IPR036397">
    <property type="entry name" value="RNaseH_sf"/>
</dbReference>
<evidence type="ECO:0000313" key="2">
    <source>
        <dbReference type="EMBL" id="ROT81937.1"/>
    </source>
</evidence>
<protein>
    <submittedName>
        <fullName evidence="2">Pro-Pol polyprotein</fullName>
    </submittedName>
</protein>
<dbReference type="InterPro" id="IPR001584">
    <property type="entry name" value="Integrase_cat-core"/>
</dbReference>
<reference evidence="2 3" key="2">
    <citation type="submission" date="2019-01" db="EMBL/GenBank/DDBJ databases">
        <title>The decoding of complex shrimp genome reveals the adaptation for benthos swimmer, frequently molting mechanism and breeding impact on genome.</title>
        <authorList>
            <person name="Sun Y."/>
            <person name="Gao Y."/>
            <person name="Yu Y."/>
        </authorList>
    </citation>
    <scope>NUCLEOTIDE SEQUENCE [LARGE SCALE GENOMIC DNA]</scope>
    <source>
        <tissue evidence="2">Muscle</tissue>
    </source>
</reference>
<dbReference type="Gene3D" id="3.30.420.10">
    <property type="entry name" value="Ribonuclease H-like superfamily/Ribonuclease H"/>
    <property type="match status" value="1"/>
</dbReference>
<organism evidence="2 3">
    <name type="scientific">Penaeus vannamei</name>
    <name type="common">Whiteleg shrimp</name>
    <name type="synonym">Litopenaeus vannamei</name>
    <dbReference type="NCBI Taxonomy" id="6689"/>
    <lineage>
        <taxon>Eukaryota</taxon>
        <taxon>Metazoa</taxon>
        <taxon>Ecdysozoa</taxon>
        <taxon>Arthropoda</taxon>
        <taxon>Crustacea</taxon>
        <taxon>Multicrustacea</taxon>
        <taxon>Malacostraca</taxon>
        <taxon>Eumalacostraca</taxon>
        <taxon>Eucarida</taxon>
        <taxon>Decapoda</taxon>
        <taxon>Dendrobranchiata</taxon>
        <taxon>Penaeoidea</taxon>
        <taxon>Penaeidae</taxon>
        <taxon>Penaeus</taxon>
    </lineage>
</organism>
<dbReference type="InterPro" id="IPR050951">
    <property type="entry name" value="Retrovirus_Pol_polyprotein"/>
</dbReference>
<dbReference type="PANTHER" id="PTHR37984">
    <property type="entry name" value="PROTEIN CBG26694"/>
    <property type="match status" value="1"/>
</dbReference>
<evidence type="ECO:0000313" key="3">
    <source>
        <dbReference type="Proteomes" id="UP000283509"/>
    </source>
</evidence>
<dbReference type="Proteomes" id="UP000283509">
    <property type="component" value="Unassembled WGS sequence"/>
</dbReference>
<dbReference type="GO" id="GO:0015074">
    <property type="term" value="P:DNA integration"/>
    <property type="evidence" value="ECO:0007669"/>
    <property type="project" value="InterPro"/>
</dbReference>
<proteinExistence type="predicted"/>
<keyword evidence="3" id="KW-1185">Reference proteome</keyword>